<name>A0A7H8RE77_TALRU</name>
<dbReference type="InterPro" id="IPR036259">
    <property type="entry name" value="MFS_trans_sf"/>
</dbReference>
<comment type="subcellular location">
    <subcellularLocation>
        <location evidence="1">Membrane</location>
        <topology evidence="1">Multi-pass membrane protein</topology>
    </subcellularLocation>
</comment>
<dbReference type="PANTHER" id="PTHR23294">
    <property type="entry name" value="ET TRANSLATION PRODUCT-RELATED"/>
    <property type="match status" value="1"/>
</dbReference>
<keyword evidence="4 5" id="KW-0472">Membrane</keyword>
<feature type="transmembrane region" description="Helical" evidence="5">
    <location>
        <begin position="157"/>
        <end position="178"/>
    </location>
</feature>
<dbReference type="PANTHER" id="PTHR23294:SF19">
    <property type="entry name" value="DUF895 DOMAIN MEMBRANE PROTEIN-RELATED"/>
    <property type="match status" value="1"/>
</dbReference>
<dbReference type="Gene3D" id="1.20.1250.20">
    <property type="entry name" value="MFS general substrate transporter like domains"/>
    <property type="match status" value="1"/>
</dbReference>
<dbReference type="InterPro" id="IPR051617">
    <property type="entry name" value="UNC-93-like_regulator"/>
</dbReference>
<evidence type="ECO:0000256" key="2">
    <source>
        <dbReference type="ARBA" id="ARBA00022692"/>
    </source>
</evidence>
<feature type="transmembrane region" description="Helical" evidence="5">
    <location>
        <begin position="313"/>
        <end position="334"/>
    </location>
</feature>
<evidence type="ECO:0000313" key="7">
    <source>
        <dbReference type="Proteomes" id="UP000509510"/>
    </source>
</evidence>
<gene>
    <name evidence="6" type="ORF">TRUGW13939_11965</name>
</gene>
<dbReference type="GO" id="GO:0022857">
    <property type="term" value="F:transmembrane transporter activity"/>
    <property type="evidence" value="ECO:0007669"/>
    <property type="project" value="InterPro"/>
</dbReference>
<dbReference type="GeneID" id="55999441"/>
<sequence length="461" mass="50045">MGNDTSPNEAALEVAAFHHAAGKRSWYRRVFFQATVVGCCAFLAPGLYNAMQSTGAGGQQTPYLVMAANAVLGCMMVLTCSLGSVVANKIGLKNALIFGTTGYCVYAAALYTSNRYNNQWFVYLGSTACGITAGVFWAAEGAIMISYPEDSKRGRYLAYWLAYRNGGSIIGGIINLAFNYSGKKTGTLDWRTYIVFVALQCIAPFVALLLSPPDKVQRGDGQLVKSPEKINTIDEIKEVIKILYRKDFLLVVPFFFYATFLLSYAGSYLSLYFSVRSRALASLVSALAQITANIIFGSFLDWKRLSLNQRSKISCLGLMALFGGTWIWGTVIQHEYGLNKPALDWVDSGFGRGWALYILMQVNFALAYNYGYWLAGYMARGPADIVRLTSTVRAVEAAGGAVASGISSTHAPLIAALGVNFGLWGLAVIPTYLVARKIGLDQDSADVAKEERPKSSDGISD</sequence>
<dbReference type="EMBL" id="CP055903">
    <property type="protein sequence ID" value="QKX64789.1"/>
    <property type="molecule type" value="Genomic_DNA"/>
</dbReference>
<dbReference type="KEGG" id="trg:TRUGW13939_11965"/>
<evidence type="ECO:0000256" key="4">
    <source>
        <dbReference type="ARBA" id="ARBA00023136"/>
    </source>
</evidence>
<dbReference type="InterPro" id="IPR011701">
    <property type="entry name" value="MFS"/>
</dbReference>
<proteinExistence type="predicted"/>
<feature type="transmembrane region" description="Helical" evidence="5">
    <location>
        <begin position="120"/>
        <end position="145"/>
    </location>
</feature>
<evidence type="ECO:0008006" key="8">
    <source>
        <dbReference type="Google" id="ProtNLM"/>
    </source>
</evidence>
<feature type="transmembrane region" description="Helical" evidence="5">
    <location>
        <begin position="95"/>
        <end position="114"/>
    </location>
</feature>
<keyword evidence="3 5" id="KW-1133">Transmembrane helix</keyword>
<keyword evidence="2 5" id="KW-0812">Transmembrane</keyword>
<feature type="transmembrane region" description="Helical" evidence="5">
    <location>
        <begin position="413"/>
        <end position="435"/>
    </location>
</feature>
<feature type="transmembrane region" description="Helical" evidence="5">
    <location>
        <begin position="248"/>
        <end position="273"/>
    </location>
</feature>
<feature type="transmembrane region" description="Helical" evidence="5">
    <location>
        <begin position="354"/>
        <end position="373"/>
    </location>
</feature>
<dbReference type="OrthoDB" id="196103at2759"/>
<evidence type="ECO:0000313" key="6">
    <source>
        <dbReference type="EMBL" id="QKX64789.1"/>
    </source>
</evidence>
<evidence type="ECO:0000256" key="5">
    <source>
        <dbReference type="SAM" id="Phobius"/>
    </source>
</evidence>
<protein>
    <recommendedName>
        <fullName evidence="8">Major facilitator superfamily (MFS) profile domain-containing protein</fullName>
    </recommendedName>
</protein>
<evidence type="ECO:0000256" key="1">
    <source>
        <dbReference type="ARBA" id="ARBA00004141"/>
    </source>
</evidence>
<dbReference type="GO" id="GO:0016020">
    <property type="term" value="C:membrane"/>
    <property type="evidence" value="ECO:0007669"/>
    <property type="project" value="UniProtKB-SubCell"/>
</dbReference>
<keyword evidence="7" id="KW-1185">Reference proteome</keyword>
<feature type="transmembrane region" description="Helical" evidence="5">
    <location>
        <begin position="30"/>
        <end position="51"/>
    </location>
</feature>
<feature type="transmembrane region" description="Helical" evidence="5">
    <location>
        <begin position="63"/>
        <end position="83"/>
    </location>
</feature>
<feature type="transmembrane region" description="Helical" evidence="5">
    <location>
        <begin position="279"/>
        <end position="301"/>
    </location>
</feature>
<evidence type="ECO:0000256" key="3">
    <source>
        <dbReference type="ARBA" id="ARBA00022989"/>
    </source>
</evidence>
<dbReference type="AlphaFoldDB" id="A0A7H8RE77"/>
<feature type="transmembrane region" description="Helical" evidence="5">
    <location>
        <begin position="190"/>
        <end position="210"/>
    </location>
</feature>
<dbReference type="Proteomes" id="UP000509510">
    <property type="component" value="Chromosome VI"/>
</dbReference>
<reference evidence="7" key="1">
    <citation type="submission" date="2020-06" db="EMBL/GenBank/DDBJ databases">
        <title>A chromosome-scale genome assembly of Talaromyces rugulosus W13939.</title>
        <authorList>
            <person name="Wang B."/>
            <person name="Guo L."/>
            <person name="Ye K."/>
            <person name="Wang L."/>
        </authorList>
    </citation>
    <scope>NUCLEOTIDE SEQUENCE [LARGE SCALE GENOMIC DNA]</scope>
    <source>
        <strain evidence="7">W13939</strain>
    </source>
</reference>
<accession>A0A7H8RE77</accession>
<dbReference type="RefSeq" id="XP_035350962.1">
    <property type="nucleotide sequence ID" value="XM_035495069.1"/>
</dbReference>
<organism evidence="6 7">
    <name type="scientific">Talaromyces rugulosus</name>
    <name type="common">Penicillium rugulosum</name>
    <dbReference type="NCBI Taxonomy" id="121627"/>
    <lineage>
        <taxon>Eukaryota</taxon>
        <taxon>Fungi</taxon>
        <taxon>Dikarya</taxon>
        <taxon>Ascomycota</taxon>
        <taxon>Pezizomycotina</taxon>
        <taxon>Eurotiomycetes</taxon>
        <taxon>Eurotiomycetidae</taxon>
        <taxon>Eurotiales</taxon>
        <taxon>Trichocomaceae</taxon>
        <taxon>Talaromyces</taxon>
        <taxon>Talaromyces sect. Islandici</taxon>
    </lineage>
</organism>
<dbReference type="SUPFAM" id="SSF103473">
    <property type="entry name" value="MFS general substrate transporter"/>
    <property type="match status" value="1"/>
</dbReference>
<dbReference type="Pfam" id="PF07690">
    <property type="entry name" value="MFS_1"/>
    <property type="match status" value="1"/>
</dbReference>